<evidence type="ECO:0000259" key="8">
    <source>
        <dbReference type="PROSITE" id="PS50968"/>
    </source>
</evidence>
<dbReference type="PROSITE" id="PS50979">
    <property type="entry name" value="BC"/>
    <property type="match status" value="1"/>
</dbReference>
<sequence>MFKRILIANRGEIACRIIKTAKKMGIQTVAVYSEADTNSLHVKLADKAIYIGHSPSTQSYLNQKSIINAVKISGADAVHPGYGFLSENTDFAARLEKLGITFIGPSSYAIKMMGDKIEAKKIAKKAGVNIVPGYMGAIKNDRDAVRIASKIGYPIMLKAAAGGGGKGMRVVRSSEEMKQAFSSTTNEAKNNFSDERTFIEKFIENPRHIEIQLLGDKHGNYVCVGERECSIQRHHQKVIEEAPSPFIDERTRKKMYAQAVALAKEVKYFSAGTIEYIVDPKKNFYFLEMNTRLQVEHPVTELVSGVDLVEQMIRVAAGERLQLKQKDIKLNGWAFESRIYAEDPSSGFLPSTGRVYTYKEPQATEGVRVDTGIYEGGEVSMFYDAMISKLCSYGADRNEAITKMKNALSQYVIRGISHNISFLQAIYNSERFVKGDLSTNFIEEEFKGGFTGAVLNDEQSAVILCATVFIFLTDAKRAASVSGQLRGRCRAIGTRWVINLDGKNYPVTVRPIEDGYKITFENRRFYITSKWVLGSKLFPCKVNGQQYNLQVEYVMGGFDLRFMGSTVRAAVFTPRAAELTKFVKISNGKDIQPDLIANIAGLIVDIKVKEGDKVVKGQPLVVIEAMKMENVFFSQIDGRVSKIHVNSKEVIANGDTIISIEAD</sequence>
<dbReference type="InterPro" id="IPR011761">
    <property type="entry name" value="ATP-grasp"/>
</dbReference>
<dbReference type="GO" id="GO:0005524">
    <property type="term" value="F:ATP binding"/>
    <property type="evidence" value="ECO:0007669"/>
    <property type="project" value="UniProtKB-UniRule"/>
</dbReference>
<dbReference type="Proteomes" id="UP000031258">
    <property type="component" value="Unassembled WGS sequence"/>
</dbReference>
<keyword evidence="6" id="KW-0092">Biotin</keyword>
<evidence type="ECO:0000313" key="11">
    <source>
        <dbReference type="EMBL" id="KIE05377.1"/>
    </source>
</evidence>
<dbReference type="GO" id="GO:0046872">
    <property type="term" value="F:metal ion binding"/>
    <property type="evidence" value="ECO:0007669"/>
    <property type="project" value="InterPro"/>
</dbReference>
<evidence type="ECO:0000313" key="12">
    <source>
        <dbReference type="Proteomes" id="UP000031258"/>
    </source>
</evidence>
<dbReference type="InterPro" id="IPR011764">
    <property type="entry name" value="Biotin_carboxylation_dom"/>
</dbReference>
<evidence type="ECO:0000256" key="7">
    <source>
        <dbReference type="PROSITE-ProRule" id="PRU00409"/>
    </source>
</evidence>
<dbReference type="SMART" id="SM00878">
    <property type="entry name" value="Biotin_carb_C"/>
    <property type="match status" value="1"/>
</dbReference>
<dbReference type="AlphaFoldDB" id="A0A0C1MTF6"/>
<evidence type="ECO:0000256" key="4">
    <source>
        <dbReference type="ARBA" id="ARBA00022840"/>
    </source>
</evidence>
<evidence type="ECO:0000259" key="10">
    <source>
        <dbReference type="PROSITE" id="PS50979"/>
    </source>
</evidence>
<keyword evidence="2 11" id="KW-0436">Ligase</keyword>
<dbReference type="PROSITE" id="PS50968">
    <property type="entry name" value="BIOTINYL_LIPOYL"/>
    <property type="match status" value="1"/>
</dbReference>
<protein>
    <submittedName>
        <fullName evidence="11">Propionyl-CoA carboxylase alpha chain, mitochondrial</fullName>
        <ecNumber evidence="11">6.4.1.3</ecNumber>
    </submittedName>
</protein>
<dbReference type="InterPro" id="IPR005479">
    <property type="entry name" value="CPAse_ATP-bd"/>
</dbReference>
<feature type="domain" description="Biotin carboxylation" evidence="10">
    <location>
        <begin position="1"/>
        <end position="447"/>
    </location>
</feature>
<organism evidence="11 12">
    <name type="scientific">Candidatus Jidaibacter acanthamoebae</name>
    <dbReference type="NCBI Taxonomy" id="86105"/>
    <lineage>
        <taxon>Bacteria</taxon>
        <taxon>Pseudomonadati</taxon>
        <taxon>Pseudomonadota</taxon>
        <taxon>Alphaproteobacteria</taxon>
        <taxon>Rickettsiales</taxon>
        <taxon>Candidatus Midichloriaceae</taxon>
        <taxon>Candidatus Jidaibacter</taxon>
    </lineage>
</organism>
<dbReference type="Pfam" id="PF00364">
    <property type="entry name" value="Biotin_lipoyl"/>
    <property type="match status" value="1"/>
</dbReference>
<reference evidence="11 12" key="1">
    <citation type="submission" date="2014-11" db="EMBL/GenBank/DDBJ databases">
        <title>A Rickettsiales Symbiont of Amoebae With Ancient Features.</title>
        <authorList>
            <person name="Schulz F."/>
            <person name="Martijn J."/>
            <person name="Wascher F."/>
            <person name="Kostanjsek R."/>
            <person name="Ettema T.J."/>
            <person name="Horn M."/>
        </authorList>
    </citation>
    <scope>NUCLEOTIDE SEQUENCE [LARGE SCALE GENOMIC DNA]</scope>
    <source>
        <strain evidence="11 12">UWC36</strain>
    </source>
</reference>
<dbReference type="InterPro" id="IPR005482">
    <property type="entry name" value="Biotin_COase_C"/>
</dbReference>
<dbReference type="InterPro" id="IPR011054">
    <property type="entry name" value="Rudment_hybrid_motif"/>
</dbReference>
<proteinExistence type="predicted"/>
<dbReference type="InterPro" id="IPR000089">
    <property type="entry name" value="Biotin_lipoyl"/>
</dbReference>
<dbReference type="SUPFAM" id="SSF56059">
    <property type="entry name" value="Glutathione synthetase ATP-binding domain-like"/>
    <property type="match status" value="1"/>
</dbReference>
<dbReference type="InterPro" id="IPR041265">
    <property type="entry name" value="PCC_BT"/>
</dbReference>
<keyword evidence="4 7" id="KW-0067">ATP-binding</keyword>
<evidence type="ECO:0000256" key="3">
    <source>
        <dbReference type="ARBA" id="ARBA00022741"/>
    </source>
</evidence>
<evidence type="ECO:0000259" key="9">
    <source>
        <dbReference type="PROSITE" id="PS50975"/>
    </source>
</evidence>
<comment type="caution">
    <text evidence="11">The sequence shown here is derived from an EMBL/GenBank/DDBJ whole genome shotgun (WGS) entry which is preliminary data.</text>
</comment>
<evidence type="ECO:0000256" key="2">
    <source>
        <dbReference type="ARBA" id="ARBA00022598"/>
    </source>
</evidence>
<dbReference type="Pfam" id="PF02786">
    <property type="entry name" value="CPSase_L_D2"/>
    <property type="match status" value="1"/>
</dbReference>
<dbReference type="FunFam" id="3.30.1490.20:FF:000003">
    <property type="entry name" value="acetyl-CoA carboxylase isoform X1"/>
    <property type="match status" value="1"/>
</dbReference>
<gene>
    <name evidence="11" type="primary">pccA_2</name>
    <name evidence="11" type="ORF">NF27_DT01510</name>
</gene>
<dbReference type="GO" id="GO:0006629">
    <property type="term" value="P:lipid metabolic process"/>
    <property type="evidence" value="ECO:0007669"/>
    <property type="project" value="UniProtKB-KW"/>
</dbReference>
<dbReference type="STRING" id="86105.NF27_DT01510"/>
<evidence type="ECO:0000256" key="1">
    <source>
        <dbReference type="ARBA" id="ARBA00001953"/>
    </source>
</evidence>
<accession>A0A0C1MTF6</accession>
<dbReference type="InterPro" id="IPR011053">
    <property type="entry name" value="Single_hybrid_motif"/>
</dbReference>
<dbReference type="PANTHER" id="PTHR18866:SF33">
    <property type="entry name" value="METHYLCROTONOYL-COA CARBOXYLASE SUBUNIT ALPHA, MITOCHONDRIAL-RELATED"/>
    <property type="match status" value="1"/>
</dbReference>
<name>A0A0C1MTF6_9RICK</name>
<feature type="domain" description="ATP-grasp" evidence="9">
    <location>
        <begin position="120"/>
        <end position="317"/>
    </location>
</feature>
<dbReference type="PROSITE" id="PS00866">
    <property type="entry name" value="CPSASE_1"/>
    <property type="match status" value="1"/>
</dbReference>
<keyword evidence="3 7" id="KW-0547">Nucleotide-binding</keyword>
<dbReference type="InterPro" id="IPR050856">
    <property type="entry name" value="Biotin_carboxylase_complex"/>
</dbReference>
<dbReference type="Gene3D" id="3.30.700.30">
    <property type="match status" value="1"/>
</dbReference>
<dbReference type="PROSITE" id="PS50975">
    <property type="entry name" value="ATP_GRASP"/>
    <property type="match status" value="1"/>
</dbReference>
<dbReference type="Pfam" id="PF02785">
    <property type="entry name" value="Biotin_carb_C"/>
    <property type="match status" value="1"/>
</dbReference>
<dbReference type="InterPro" id="IPR005481">
    <property type="entry name" value="BC-like_N"/>
</dbReference>
<dbReference type="Pfam" id="PF18140">
    <property type="entry name" value="PCC_BT"/>
    <property type="match status" value="1"/>
</dbReference>
<dbReference type="SUPFAM" id="SSF51230">
    <property type="entry name" value="Single hybrid motif"/>
    <property type="match status" value="1"/>
</dbReference>
<evidence type="ECO:0000256" key="6">
    <source>
        <dbReference type="ARBA" id="ARBA00023267"/>
    </source>
</evidence>
<dbReference type="NCBIfam" id="NF006367">
    <property type="entry name" value="PRK08591.1"/>
    <property type="match status" value="1"/>
</dbReference>
<dbReference type="PATRIC" id="fig|86105.3.peg.951"/>
<dbReference type="SUPFAM" id="SSF51246">
    <property type="entry name" value="Rudiment single hybrid motif"/>
    <property type="match status" value="1"/>
</dbReference>
<dbReference type="EC" id="6.4.1.3" evidence="11"/>
<dbReference type="GO" id="GO:0004658">
    <property type="term" value="F:propionyl-CoA carboxylase activity"/>
    <property type="evidence" value="ECO:0007669"/>
    <property type="project" value="UniProtKB-EC"/>
</dbReference>
<dbReference type="Gene3D" id="2.40.50.100">
    <property type="match status" value="1"/>
</dbReference>
<dbReference type="Gene3D" id="3.30.470.20">
    <property type="entry name" value="ATP-grasp fold, B domain"/>
    <property type="match status" value="1"/>
</dbReference>
<dbReference type="FunFam" id="3.40.50.20:FF:000010">
    <property type="entry name" value="Propionyl-CoA carboxylase subunit alpha"/>
    <property type="match status" value="1"/>
</dbReference>
<keyword evidence="5" id="KW-0443">Lipid metabolism</keyword>
<dbReference type="Pfam" id="PF00289">
    <property type="entry name" value="Biotin_carb_N"/>
    <property type="match status" value="1"/>
</dbReference>
<dbReference type="PANTHER" id="PTHR18866">
    <property type="entry name" value="CARBOXYLASE:PYRUVATE/ACETYL-COA/PROPIONYL-COA CARBOXYLASE"/>
    <property type="match status" value="1"/>
</dbReference>
<dbReference type="EMBL" id="JSWE01000096">
    <property type="protein sequence ID" value="KIE05377.1"/>
    <property type="molecule type" value="Genomic_DNA"/>
</dbReference>
<dbReference type="SUPFAM" id="SSF52440">
    <property type="entry name" value="PreATP-grasp domain"/>
    <property type="match status" value="1"/>
</dbReference>
<dbReference type="InterPro" id="IPR016185">
    <property type="entry name" value="PreATP-grasp_dom_sf"/>
</dbReference>
<dbReference type="PROSITE" id="PS00867">
    <property type="entry name" value="CPSASE_2"/>
    <property type="match status" value="1"/>
</dbReference>
<dbReference type="RefSeq" id="WP_039456472.1">
    <property type="nucleotide sequence ID" value="NZ_JSWE01000096.1"/>
</dbReference>
<feature type="domain" description="Lipoyl-binding" evidence="8">
    <location>
        <begin position="580"/>
        <end position="661"/>
    </location>
</feature>
<dbReference type="OrthoDB" id="9763189at2"/>
<dbReference type="FunFam" id="3.30.470.20:FF:000028">
    <property type="entry name" value="Methylcrotonoyl-CoA carboxylase subunit alpha, mitochondrial"/>
    <property type="match status" value="1"/>
</dbReference>
<dbReference type="CDD" id="cd06850">
    <property type="entry name" value="biotinyl_domain"/>
    <property type="match status" value="1"/>
</dbReference>
<evidence type="ECO:0000256" key="5">
    <source>
        <dbReference type="ARBA" id="ARBA00023098"/>
    </source>
</evidence>
<comment type="cofactor">
    <cofactor evidence="1">
        <name>biotin</name>
        <dbReference type="ChEBI" id="CHEBI:57586"/>
    </cofactor>
</comment>
<keyword evidence="12" id="KW-1185">Reference proteome</keyword>